<dbReference type="InterPro" id="IPR050134">
    <property type="entry name" value="NAD-dep_sirtuin_deacylases"/>
</dbReference>
<feature type="binding site" evidence="5">
    <location>
        <position position="211"/>
    </location>
    <ligand>
        <name>Zn(2+)</name>
        <dbReference type="ChEBI" id="CHEBI:29105"/>
    </ligand>
</feature>
<dbReference type="GO" id="GO:0000781">
    <property type="term" value="C:chromosome, telomeric region"/>
    <property type="evidence" value="ECO:0007669"/>
    <property type="project" value="GOC"/>
</dbReference>
<dbReference type="GO" id="GO:0017136">
    <property type="term" value="F:histone deacetylase activity, NAD-dependent"/>
    <property type="evidence" value="ECO:0007669"/>
    <property type="project" value="EnsemblFungi"/>
</dbReference>
<dbReference type="PANTHER" id="PTHR11085">
    <property type="entry name" value="NAD-DEPENDENT PROTEIN DEACYLASE SIRTUIN-5, MITOCHONDRIAL-RELATED"/>
    <property type="match status" value="1"/>
</dbReference>
<dbReference type="GeneID" id="13885496"/>
<keyword evidence="5" id="KW-0862">Zinc</keyword>
<dbReference type="InterPro" id="IPR026591">
    <property type="entry name" value="Sirtuin_cat_small_dom_sf"/>
</dbReference>
<dbReference type="InParanoid" id="H2AT78"/>
<evidence type="ECO:0000256" key="4">
    <source>
        <dbReference type="ARBA" id="ARBA00023027"/>
    </source>
</evidence>
<feature type="compositionally biased region" description="Polar residues" evidence="6">
    <location>
        <begin position="414"/>
        <end position="424"/>
    </location>
</feature>
<dbReference type="AlphaFoldDB" id="H2AT78"/>
<dbReference type="Gene3D" id="3.40.50.1220">
    <property type="entry name" value="TPP-binding domain"/>
    <property type="match status" value="1"/>
</dbReference>
<evidence type="ECO:0000313" key="9">
    <source>
        <dbReference type="Proteomes" id="UP000005220"/>
    </source>
</evidence>
<evidence type="ECO:0000313" key="8">
    <source>
        <dbReference type="EMBL" id="CCF57578.1"/>
    </source>
</evidence>
<dbReference type="FunCoup" id="H2AT78">
    <property type="interactions" value="100"/>
</dbReference>
<keyword evidence="4" id="KW-0520">NAD</keyword>
<dbReference type="GO" id="GO:0046459">
    <property type="term" value="P:short-chain fatty acid metabolic process"/>
    <property type="evidence" value="ECO:0007669"/>
    <property type="project" value="EnsemblFungi"/>
</dbReference>
<feature type="binding site" evidence="5">
    <location>
        <position position="236"/>
    </location>
    <ligand>
        <name>Zn(2+)</name>
        <dbReference type="ChEBI" id="CHEBI:29105"/>
    </ligand>
</feature>
<sequence>MSFDEENLSINKRRTTKSPLSPTKLSRSKSQIPDLQTTKLEHIFQLNACDENLQSINRQINKSKKVVVLTGAGISCNAGIPDFRSSNGLYNLVKAEHPNVSIGSGKEMFDISLFRDEIKISVWATFMEKLYSSCRLAKPTVTHKFIAHLKERNRLLRCYTQNIDGLEESLGLEMSSSFEENEKENFTLSRWRSFDVVQLHGDLNSLACTQCFQTFPWSRYRSRSFRRGELPNCPRCEEKIFKRSQEGKRLINNCGILRPNIVLYGENHPSGELISHGLNSDIMRGKPDFFIIMGTSLKVDGVKNVVKQISKEVHERGGIVILINKTSVGDSMWHGIIDYQIWQDCDDWVTYLQGELPDFFKSQKEIEKMKKLKREASDLKKKKLEEKRNKEVSSLTTPPTTPIGSGKNDEKIANDSSSDVTSLNKVKRKLIPPKQNKIQKQKKQTKDARCPPKIEEFCSKDEKNLALTEHILVKID</sequence>
<dbReference type="InterPro" id="IPR026590">
    <property type="entry name" value="Ssirtuin_cat_dom"/>
</dbReference>
<dbReference type="SUPFAM" id="SSF52467">
    <property type="entry name" value="DHS-like NAD/FAD-binding domain"/>
    <property type="match status" value="1"/>
</dbReference>
<feature type="compositionally biased region" description="Basic and acidic residues" evidence="6">
    <location>
        <begin position="381"/>
        <end position="391"/>
    </location>
</feature>
<evidence type="ECO:0000256" key="3">
    <source>
        <dbReference type="ARBA" id="ARBA00022679"/>
    </source>
</evidence>
<feature type="compositionally biased region" description="Polar residues" evidence="6">
    <location>
        <begin position="17"/>
        <end position="32"/>
    </location>
</feature>
<dbReference type="OrthoDB" id="2919105at2759"/>
<accession>H2AT78</accession>
<dbReference type="PANTHER" id="PTHR11085:SF8">
    <property type="entry name" value="NAD-DEPENDENT HISTONE DEACETYLASE HST3"/>
    <property type="match status" value="1"/>
</dbReference>
<dbReference type="GO" id="GO:0031509">
    <property type="term" value="P:subtelomeric heterochromatin formation"/>
    <property type="evidence" value="ECO:0007669"/>
    <property type="project" value="EnsemblFungi"/>
</dbReference>
<dbReference type="CDD" id="cd01407">
    <property type="entry name" value="SIR2-fam"/>
    <property type="match status" value="1"/>
</dbReference>
<dbReference type="eggNOG" id="KOG2684">
    <property type="taxonomic scope" value="Eukaryota"/>
</dbReference>
<evidence type="ECO:0000256" key="1">
    <source>
        <dbReference type="ARBA" id="ARBA00006924"/>
    </source>
</evidence>
<reference evidence="8 9" key="1">
    <citation type="journal article" date="2011" name="Proc. Natl. Acad. Sci. U.S.A.">
        <title>Evolutionary erosion of yeast sex chromosomes by mating-type switching accidents.</title>
        <authorList>
            <person name="Gordon J.L."/>
            <person name="Armisen D."/>
            <person name="Proux-Wera E."/>
            <person name="Oheigeartaigh S.S."/>
            <person name="Byrne K.P."/>
            <person name="Wolfe K.H."/>
        </authorList>
    </citation>
    <scope>NUCLEOTIDE SEQUENCE [LARGE SCALE GENOMIC DNA]</scope>
    <source>
        <strain evidence="9">ATCC 22294 / BCRC 22015 / CBS 2517 / CECT 1963 / NBRC 1671 / NRRL Y-8276</strain>
    </source>
</reference>
<dbReference type="Proteomes" id="UP000005220">
    <property type="component" value="Chromosome 3"/>
</dbReference>
<dbReference type="InterPro" id="IPR003000">
    <property type="entry name" value="Sirtuin"/>
</dbReference>
<dbReference type="GO" id="GO:0005634">
    <property type="term" value="C:nucleus"/>
    <property type="evidence" value="ECO:0007669"/>
    <property type="project" value="TreeGrafter"/>
</dbReference>
<comment type="similarity">
    <text evidence="1">Belongs to the sirtuin family. Class I subfamily.</text>
</comment>
<keyword evidence="3" id="KW-0808">Transferase</keyword>
<feature type="region of interest" description="Disordered" evidence="6">
    <location>
        <begin position="381"/>
        <end position="449"/>
    </location>
</feature>
<name>H2AT78_KAZAF</name>
<evidence type="ECO:0000256" key="5">
    <source>
        <dbReference type="PROSITE-ProRule" id="PRU00236"/>
    </source>
</evidence>
<dbReference type="STRING" id="1071382.H2AT78"/>
<keyword evidence="5" id="KW-0479">Metal-binding</keyword>
<feature type="domain" description="Deacetylase sirtuin-type" evidence="7">
    <location>
        <begin position="46"/>
        <end position="375"/>
    </location>
</feature>
<organism evidence="8 9">
    <name type="scientific">Kazachstania africana (strain ATCC 22294 / BCRC 22015 / CBS 2517 / CECT 1963 / NBRC 1671 / NRRL Y-8276)</name>
    <name type="common">Yeast</name>
    <name type="synonym">Kluyveromyces africanus</name>
    <dbReference type="NCBI Taxonomy" id="1071382"/>
    <lineage>
        <taxon>Eukaryota</taxon>
        <taxon>Fungi</taxon>
        <taxon>Dikarya</taxon>
        <taxon>Ascomycota</taxon>
        <taxon>Saccharomycotina</taxon>
        <taxon>Saccharomycetes</taxon>
        <taxon>Saccharomycetales</taxon>
        <taxon>Saccharomycetaceae</taxon>
        <taxon>Kazachstania</taxon>
    </lineage>
</organism>
<dbReference type="GO" id="GO:0009299">
    <property type="term" value="P:mRNA transcription"/>
    <property type="evidence" value="ECO:0007669"/>
    <property type="project" value="EnsemblFungi"/>
</dbReference>
<evidence type="ECO:0000259" key="7">
    <source>
        <dbReference type="PROSITE" id="PS50305"/>
    </source>
</evidence>
<dbReference type="KEGG" id="kaf:KAFR_0C05870"/>
<evidence type="ECO:0000256" key="6">
    <source>
        <dbReference type="SAM" id="MobiDB-lite"/>
    </source>
</evidence>
<dbReference type="GO" id="GO:1990414">
    <property type="term" value="P:replication-born double-strand break repair via sister chromatid exchange"/>
    <property type="evidence" value="ECO:0007669"/>
    <property type="project" value="EnsemblFungi"/>
</dbReference>
<feature type="binding site" evidence="5">
    <location>
        <position position="208"/>
    </location>
    <ligand>
        <name>Zn(2+)</name>
        <dbReference type="ChEBI" id="CHEBI:29105"/>
    </ligand>
</feature>
<keyword evidence="2" id="KW-0678">Repressor</keyword>
<feature type="binding site" evidence="5">
    <location>
        <position position="254"/>
    </location>
    <ligand>
        <name>Zn(2+)</name>
        <dbReference type="ChEBI" id="CHEBI:29105"/>
    </ligand>
</feature>
<dbReference type="Gene3D" id="3.30.1600.10">
    <property type="entry name" value="SIR2/SIRT2 'Small Domain"/>
    <property type="match status" value="1"/>
</dbReference>
<evidence type="ECO:0000256" key="2">
    <source>
        <dbReference type="ARBA" id="ARBA00022491"/>
    </source>
</evidence>
<keyword evidence="9" id="KW-1185">Reference proteome</keyword>
<dbReference type="EMBL" id="HE650823">
    <property type="protein sequence ID" value="CCF57578.1"/>
    <property type="molecule type" value="Genomic_DNA"/>
</dbReference>
<dbReference type="GO" id="GO:0046872">
    <property type="term" value="F:metal ion binding"/>
    <property type="evidence" value="ECO:0007669"/>
    <property type="project" value="UniProtKB-KW"/>
</dbReference>
<feature type="region of interest" description="Disordered" evidence="6">
    <location>
        <begin position="1"/>
        <end position="32"/>
    </location>
</feature>
<gene>
    <name evidence="8" type="primary">KAFR0C05870</name>
    <name evidence="8" type="ORF">KAFR_0C05870</name>
</gene>
<protein>
    <recommendedName>
        <fullName evidence="7">Deacetylase sirtuin-type domain-containing protein</fullName>
    </recommendedName>
</protein>
<feature type="active site" description="Proton acceptor" evidence="5">
    <location>
        <position position="200"/>
    </location>
</feature>
<dbReference type="HOGENOM" id="CLU_021544_4_0_1"/>
<proteinExistence type="inferred from homology"/>
<dbReference type="PROSITE" id="PS50305">
    <property type="entry name" value="SIRTUIN"/>
    <property type="match status" value="1"/>
</dbReference>
<feature type="compositionally biased region" description="Basic residues" evidence="6">
    <location>
        <begin position="425"/>
        <end position="443"/>
    </location>
</feature>
<dbReference type="GO" id="GO:0070403">
    <property type="term" value="F:NAD+ binding"/>
    <property type="evidence" value="ECO:0007669"/>
    <property type="project" value="InterPro"/>
</dbReference>
<dbReference type="InterPro" id="IPR029035">
    <property type="entry name" value="DHS-like_NAD/FAD-binding_dom"/>
</dbReference>
<dbReference type="Pfam" id="PF02146">
    <property type="entry name" value="SIR2"/>
    <property type="match status" value="2"/>
</dbReference>
<dbReference type="RefSeq" id="XP_003956713.1">
    <property type="nucleotide sequence ID" value="XM_003956664.1"/>
</dbReference>